<accession>A0A918IB48</accession>
<dbReference type="PANTHER" id="PTHR48207">
    <property type="entry name" value="SUCCINATE--HYDROXYMETHYLGLUTARATE COA-TRANSFERASE"/>
    <property type="match status" value="1"/>
</dbReference>
<dbReference type="Gene3D" id="3.30.1540.10">
    <property type="entry name" value="formyl-coa transferase, domain 3"/>
    <property type="match status" value="1"/>
</dbReference>
<gene>
    <name evidence="2" type="ORF">GCM10010260_32230</name>
</gene>
<sequence>MTTPLRDLFGNAPVPADSAWPVAHPVAGSLAWSLALTAVFLPLAVRRYAHGERCGSTAGLLTNTPVAGHDPVMEQPTDQQPLPLAGITVVAVEQAVSAPFATRQLADLGARVIKVERVDGGDFARGYDAAARGLASHFVWCNRGKESLALDLKDPRGLDVVRRLIADADVFVQNLAHGAAARLGLDAATLCAAHPRLIAVDISGYGSFGPYADKRAYDMLVQCEAGLVSVTGTPEQPVKAGVPAADIAAAMYAFSGVLAALVRRGTTGRGGPVEVSMLEALAEWLGHPLHHAMHGGEPPARTGLAHAVIAPYDAYPTADGGRVLLSVQNDREWRRLAEQVIGRPELGRDPAYATNAARVAHRRKTDELVARALGALDAEEALARLEKAGIACARLRDLHELAGHPQLAARERWREVGSPVGPLKALLPPITLPGGDEARMGDVPALGQHTEALLHAVGMTDDEIAAMRRDGVAA</sequence>
<dbReference type="PANTHER" id="PTHR48207:SF3">
    <property type="entry name" value="SUCCINATE--HYDROXYMETHYLGLUTARATE COA-TRANSFERASE"/>
    <property type="match status" value="1"/>
</dbReference>
<proteinExistence type="predicted"/>
<reference evidence="2" key="2">
    <citation type="submission" date="2020-09" db="EMBL/GenBank/DDBJ databases">
        <authorList>
            <person name="Sun Q."/>
            <person name="Ohkuma M."/>
        </authorList>
    </citation>
    <scope>NUCLEOTIDE SEQUENCE</scope>
    <source>
        <strain evidence="2">JCM 4369</strain>
    </source>
</reference>
<dbReference type="EMBL" id="BMTD01000006">
    <property type="protein sequence ID" value="GGU94586.1"/>
    <property type="molecule type" value="Genomic_DNA"/>
</dbReference>
<dbReference type="GO" id="GO:0008410">
    <property type="term" value="F:CoA-transferase activity"/>
    <property type="evidence" value="ECO:0007669"/>
    <property type="project" value="TreeGrafter"/>
</dbReference>
<dbReference type="InterPro" id="IPR003673">
    <property type="entry name" value="CoA-Trfase_fam_III"/>
</dbReference>
<dbReference type="Pfam" id="PF02515">
    <property type="entry name" value="CoA_transf_3"/>
    <property type="match status" value="1"/>
</dbReference>
<dbReference type="Proteomes" id="UP000618795">
    <property type="component" value="Unassembled WGS sequence"/>
</dbReference>
<organism evidence="2 3">
    <name type="scientific">Streptomyces filipinensis</name>
    <dbReference type="NCBI Taxonomy" id="66887"/>
    <lineage>
        <taxon>Bacteria</taxon>
        <taxon>Bacillati</taxon>
        <taxon>Actinomycetota</taxon>
        <taxon>Actinomycetes</taxon>
        <taxon>Kitasatosporales</taxon>
        <taxon>Streptomycetaceae</taxon>
        <taxon>Streptomyces</taxon>
    </lineage>
</organism>
<reference evidence="2" key="1">
    <citation type="journal article" date="2014" name="Int. J. Syst. Evol. Microbiol.">
        <title>Complete genome sequence of Corynebacterium casei LMG S-19264T (=DSM 44701T), isolated from a smear-ripened cheese.</title>
        <authorList>
            <consortium name="US DOE Joint Genome Institute (JGI-PGF)"/>
            <person name="Walter F."/>
            <person name="Albersmeier A."/>
            <person name="Kalinowski J."/>
            <person name="Ruckert C."/>
        </authorList>
    </citation>
    <scope>NUCLEOTIDE SEQUENCE</scope>
    <source>
        <strain evidence="2">JCM 4369</strain>
    </source>
</reference>
<dbReference type="InterPro" id="IPR044855">
    <property type="entry name" value="CoA-Trfase_III_dom3_sf"/>
</dbReference>
<keyword evidence="1" id="KW-0808">Transferase</keyword>
<dbReference type="SUPFAM" id="SSF89796">
    <property type="entry name" value="CoA-transferase family III (CaiB/BaiF)"/>
    <property type="match status" value="1"/>
</dbReference>
<dbReference type="InterPro" id="IPR050483">
    <property type="entry name" value="CoA-transferase_III_domain"/>
</dbReference>
<comment type="caution">
    <text evidence="2">The sequence shown here is derived from an EMBL/GenBank/DDBJ whole genome shotgun (WGS) entry which is preliminary data.</text>
</comment>
<dbReference type="AlphaFoldDB" id="A0A918IB48"/>
<evidence type="ECO:0000313" key="2">
    <source>
        <dbReference type="EMBL" id="GGU94586.1"/>
    </source>
</evidence>
<protein>
    <submittedName>
        <fullName evidence="2">Dehydratase</fullName>
    </submittedName>
</protein>
<name>A0A918IB48_9ACTN</name>
<keyword evidence="3" id="KW-1185">Reference proteome</keyword>
<evidence type="ECO:0000313" key="3">
    <source>
        <dbReference type="Proteomes" id="UP000618795"/>
    </source>
</evidence>
<dbReference type="Gene3D" id="3.40.50.10540">
    <property type="entry name" value="Crotonobetainyl-coa:carnitine coa-transferase, domain 1"/>
    <property type="match status" value="1"/>
</dbReference>
<dbReference type="InterPro" id="IPR023606">
    <property type="entry name" value="CoA-Trfase_III_dom_1_sf"/>
</dbReference>
<evidence type="ECO:0000256" key="1">
    <source>
        <dbReference type="ARBA" id="ARBA00022679"/>
    </source>
</evidence>